<feature type="compositionally biased region" description="Basic residues" evidence="1">
    <location>
        <begin position="1"/>
        <end position="14"/>
    </location>
</feature>
<reference evidence="2 3" key="1">
    <citation type="submission" date="2015-01" db="EMBL/GenBank/DDBJ databases">
        <title>The Genome Sequence of Fonsecaea pedrosoi CBS 271.37.</title>
        <authorList>
            <consortium name="The Broad Institute Genomics Platform"/>
            <person name="Cuomo C."/>
            <person name="de Hoog S."/>
            <person name="Gorbushina A."/>
            <person name="Stielow B."/>
            <person name="Teixiera M."/>
            <person name="Abouelleil A."/>
            <person name="Chapman S.B."/>
            <person name="Priest M."/>
            <person name="Young S.K."/>
            <person name="Wortman J."/>
            <person name="Nusbaum C."/>
            <person name="Birren B."/>
        </authorList>
    </citation>
    <scope>NUCLEOTIDE SEQUENCE [LARGE SCALE GENOMIC DNA]</scope>
    <source>
        <strain evidence="2 3">CBS 271.37</strain>
    </source>
</reference>
<dbReference type="GeneID" id="25305083"/>
<feature type="compositionally biased region" description="Basic and acidic residues" evidence="1">
    <location>
        <begin position="277"/>
        <end position="287"/>
    </location>
</feature>
<feature type="region of interest" description="Disordered" evidence="1">
    <location>
        <begin position="1"/>
        <end position="42"/>
    </location>
</feature>
<feature type="compositionally biased region" description="Basic residues" evidence="1">
    <location>
        <begin position="266"/>
        <end position="276"/>
    </location>
</feature>
<organism evidence="2 3">
    <name type="scientific">Fonsecaea pedrosoi CBS 271.37</name>
    <dbReference type="NCBI Taxonomy" id="1442368"/>
    <lineage>
        <taxon>Eukaryota</taxon>
        <taxon>Fungi</taxon>
        <taxon>Dikarya</taxon>
        <taxon>Ascomycota</taxon>
        <taxon>Pezizomycotina</taxon>
        <taxon>Eurotiomycetes</taxon>
        <taxon>Chaetothyriomycetidae</taxon>
        <taxon>Chaetothyriales</taxon>
        <taxon>Herpotrichiellaceae</taxon>
        <taxon>Fonsecaea</taxon>
    </lineage>
</organism>
<gene>
    <name evidence="2" type="ORF">Z517_05593</name>
</gene>
<feature type="compositionally biased region" description="Low complexity" evidence="1">
    <location>
        <begin position="539"/>
        <end position="552"/>
    </location>
</feature>
<dbReference type="Proteomes" id="UP000053029">
    <property type="component" value="Unassembled WGS sequence"/>
</dbReference>
<evidence type="ECO:0000256" key="1">
    <source>
        <dbReference type="SAM" id="MobiDB-lite"/>
    </source>
</evidence>
<sequence>MGKNNSKKAARHARITQDFFNQVPESSTEESAKTTTERPSISLPTQVARALNSFVNTSNAPNPTILSGTFQQIDLGDDYRQVACLLGERVFHTFERSKDAARDLLRHFFTTAYLTVDQSTGKREWRVDTDVKIEIVHAIKTNKFIGLFTSQRPVKGTNPVEFEDVIDSPSFLDEFDVIGIIVDFFFDWAVECADFLRRNPDHKAVDIPFKTYVEHYRPFTCIGIIEIAAAIRNGKTIDIDPRPLEFFIAVRMNNMADEQNLFIQGKPKKTGRKNNKNKGEGKVKATEPDSNNMEYTAKPVEKKQDDKDKAADMDVAAKPVEKKQVDKDHNTKKNVAVKGAKDLEDDKEDTSEDDAAAATAAAESSVTKVESTAEDVKGKQVNKDNITLPLATATTGRNIAVTPDEPLATMTAGIVTASTGRNITPDDHVATRTAGAGNAAAGRKITVTPDDHVATLTAGARNISINDTRTDEDPYGLRNRRSKWSTSAHGSATNKSTAEDDDPLNLRARSRLPAASVIHTDMFTDADGPTPTGPPIPGPATTGRTSAGTRSGYPDLETIRARRHERIRERLARHGANFPTATTATPTTATVTTATATDAPGTDECTAPPPRVCPGRRQASAATAGSSTTPQQPRAAEPRETAIQRLAKNRLYQELQDLVNTNFPSAAARRTAFAQARQRLLHSETVAAARGEQPLRATATKATQEALTIGRDDALNAVRQQRAAEAARMRASRAGTEANARAREQGFGFDIGGMGGWYGELEAMQIQGLGGNKATGKKEDEAKEK</sequence>
<protein>
    <submittedName>
        <fullName evidence="2">Uncharacterized protein</fullName>
    </submittedName>
</protein>
<keyword evidence="3" id="KW-1185">Reference proteome</keyword>
<proteinExistence type="predicted"/>
<dbReference type="HOGENOM" id="CLU_357158_0_0_1"/>
<feature type="compositionally biased region" description="Low complexity" evidence="1">
    <location>
        <begin position="619"/>
        <end position="629"/>
    </location>
</feature>
<feature type="compositionally biased region" description="Low complexity" evidence="1">
    <location>
        <begin position="356"/>
        <end position="368"/>
    </location>
</feature>
<dbReference type="VEuPathDB" id="FungiDB:Z517_05593"/>
<feature type="compositionally biased region" description="Acidic residues" evidence="1">
    <location>
        <begin position="345"/>
        <end position="355"/>
    </location>
</feature>
<evidence type="ECO:0000313" key="2">
    <source>
        <dbReference type="EMBL" id="KIW82566.1"/>
    </source>
</evidence>
<name>A0A0D2DXS0_9EURO</name>
<accession>A0A0D2DXS0</accession>
<feature type="compositionally biased region" description="Basic and acidic residues" evidence="1">
    <location>
        <begin position="299"/>
        <end position="312"/>
    </location>
</feature>
<dbReference type="AlphaFoldDB" id="A0A0D2DXS0"/>
<feature type="region of interest" description="Disordered" evidence="1">
    <location>
        <begin position="597"/>
        <end position="639"/>
    </location>
</feature>
<dbReference type="OrthoDB" id="4157239at2759"/>
<evidence type="ECO:0000313" key="3">
    <source>
        <dbReference type="Proteomes" id="UP000053029"/>
    </source>
</evidence>
<feature type="compositionally biased region" description="Basic and acidic residues" evidence="1">
    <location>
        <begin position="319"/>
        <end position="331"/>
    </location>
</feature>
<feature type="compositionally biased region" description="Polar residues" evidence="1">
    <location>
        <begin position="484"/>
        <end position="496"/>
    </location>
</feature>
<dbReference type="RefSeq" id="XP_013286374.1">
    <property type="nucleotide sequence ID" value="XM_013430920.1"/>
</dbReference>
<dbReference type="EMBL" id="KN846971">
    <property type="protein sequence ID" value="KIW82566.1"/>
    <property type="molecule type" value="Genomic_DNA"/>
</dbReference>
<feature type="region of interest" description="Disordered" evidence="1">
    <location>
        <begin position="465"/>
        <end position="506"/>
    </location>
</feature>
<feature type="region of interest" description="Disordered" evidence="1">
    <location>
        <begin position="522"/>
        <end position="560"/>
    </location>
</feature>
<feature type="region of interest" description="Disordered" evidence="1">
    <location>
        <begin position="261"/>
        <end position="373"/>
    </location>
</feature>